<dbReference type="EMBL" id="CP046455">
    <property type="protein sequence ID" value="QGU07122.1"/>
    <property type="molecule type" value="Genomic_DNA"/>
</dbReference>
<dbReference type="Gene3D" id="1.10.10.10">
    <property type="entry name" value="Winged helix-like DNA-binding domain superfamily/Winged helix DNA-binding domain"/>
    <property type="match status" value="1"/>
</dbReference>
<name>A0A6B8VNK9_9CORY</name>
<accession>A0A6B8VNK9</accession>
<dbReference type="InterPro" id="IPR036388">
    <property type="entry name" value="WH-like_DNA-bd_sf"/>
</dbReference>
<dbReference type="PANTHER" id="PTHR34301:SF8">
    <property type="entry name" value="ATPASE DOMAIN-CONTAINING PROTEIN"/>
    <property type="match status" value="1"/>
</dbReference>
<dbReference type="KEGG" id="cok:COCCU_05890"/>
<feature type="domain" description="Orc1-like AAA ATPase" evidence="1">
    <location>
        <begin position="26"/>
        <end position="181"/>
    </location>
</feature>
<evidence type="ECO:0000313" key="2">
    <source>
        <dbReference type="EMBL" id="QGU07122.1"/>
    </source>
</evidence>
<proteinExistence type="predicted"/>
<gene>
    <name evidence="2" type="ORF">COCCU_05890</name>
</gene>
<evidence type="ECO:0000259" key="1">
    <source>
        <dbReference type="Pfam" id="PF13191"/>
    </source>
</evidence>
<dbReference type="Gene3D" id="3.40.50.300">
    <property type="entry name" value="P-loop containing nucleotide triphosphate hydrolases"/>
    <property type="match status" value="1"/>
</dbReference>
<protein>
    <recommendedName>
        <fullName evidence="1">Orc1-like AAA ATPase domain-containing protein</fullName>
    </recommendedName>
</protein>
<reference evidence="2 3" key="1">
    <citation type="submission" date="2019-11" db="EMBL/GenBank/DDBJ databases">
        <title>Complete genome sequence of Corynebacterium kalinowskii 1959, a novel Corynebacterium species isolated from soil of a small paddock in Vilsendorf, Germany.</title>
        <authorList>
            <person name="Schaffert L."/>
            <person name="Ruwe M."/>
            <person name="Milse J."/>
            <person name="Hanuschka K."/>
            <person name="Ortseifen V."/>
            <person name="Droste J."/>
            <person name="Brandt D."/>
            <person name="Schlueter L."/>
            <person name="Kutter Y."/>
            <person name="Vinke S."/>
            <person name="Viehoefer P."/>
            <person name="Jacob L."/>
            <person name="Luebke N.-C."/>
            <person name="Schulte-Berndt E."/>
            <person name="Hain C."/>
            <person name="Linder M."/>
            <person name="Schmidt P."/>
            <person name="Wollenschlaeger L."/>
            <person name="Luttermann T."/>
            <person name="Thieme E."/>
            <person name="Hassa J."/>
            <person name="Haak M."/>
            <person name="Wittchen M."/>
            <person name="Mentz A."/>
            <person name="Persicke M."/>
            <person name="Busche T."/>
            <person name="Ruckert C."/>
        </authorList>
    </citation>
    <scope>NUCLEOTIDE SEQUENCE [LARGE SCALE GENOMIC DNA]</scope>
    <source>
        <strain evidence="2 3">2039</strain>
    </source>
</reference>
<evidence type="ECO:0000313" key="3">
    <source>
        <dbReference type="Proteomes" id="UP000424462"/>
    </source>
</evidence>
<dbReference type="SUPFAM" id="SSF52540">
    <property type="entry name" value="P-loop containing nucleoside triphosphate hydrolases"/>
    <property type="match status" value="1"/>
</dbReference>
<organism evidence="2 3">
    <name type="scientific">Corynebacterium occultum</name>
    <dbReference type="NCBI Taxonomy" id="2675219"/>
    <lineage>
        <taxon>Bacteria</taxon>
        <taxon>Bacillati</taxon>
        <taxon>Actinomycetota</taxon>
        <taxon>Actinomycetes</taxon>
        <taxon>Mycobacteriales</taxon>
        <taxon>Corynebacteriaceae</taxon>
        <taxon>Corynebacterium</taxon>
    </lineage>
</organism>
<sequence length="388" mass="41502">MVDNTALAPPLRNPFRPTFGVSPTILAGRDSLLDAFRLGLAEGPGSPFRALLIAGARGMGKTVLLNEFEEAAAAQGWISLRAYPDEHLVTTLAETTIPQAMRHVKGDPPKRMFTGGGIAGVGSINSVPHPDTSSPSPTLITRLRALAKQLRPHGTGVLITLDELQAAHADQLHQLATAVQDLLRDDFDIALVAAGLPEGIERLLQQRGTTFIRRAERIHLRPVSDPEASEMFLATAHAGGREMSTGAAAAATALSVGYPYLMQLTGSLAWAHTSLSGESRITTAQIEAIRTDVIRRMGSQVHGPSLHQVPDRELGLLYTLAELSSAAGMVATGDIAAHLGVKPNALSMARKSLLDRGLVEVPKYGYLSFSLPYLREYLLDSPHHRPIA</sequence>
<dbReference type="RefSeq" id="WP_156230651.1">
    <property type="nucleotide sequence ID" value="NZ_CP046455.1"/>
</dbReference>
<dbReference type="AlphaFoldDB" id="A0A6B8VNK9"/>
<dbReference type="Pfam" id="PF13191">
    <property type="entry name" value="AAA_16"/>
    <property type="match status" value="1"/>
</dbReference>
<keyword evidence="3" id="KW-1185">Reference proteome</keyword>
<dbReference type="InterPro" id="IPR027417">
    <property type="entry name" value="P-loop_NTPase"/>
</dbReference>
<dbReference type="PANTHER" id="PTHR34301">
    <property type="entry name" value="DNA-BINDING PROTEIN-RELATED"/>
    <property type="match status" value="1"/>
</dbReference>
<dbReference type="Proteomes" id="UP000424462">
    <property type="component" value="Chromosome"/>
</dbReference>
<dbReference type="InterPro" id="IPR041664">
    <property type="entry name" value="AAA_16"/>
</dbReference>